<feature type="region of interest" description="Disordered" evidence="1">
    <location>
        <begin position="134"/>
        <end position="184"/>
    </location>
</feature>
<sequence>MANIKSMLSVDGIKHFALKHTEKVVFGLVCLFVVLTLAGTQWSTYSKPPGLLEQKLDEADKLITNSTWNEEERAKFPPVEVDEQVEEMLVGITDSPYRWDAEFMYPPTGSDDPRREPEFVMVAAMKADAGRTILAQSTTVTPETEMSDAEPEPVETKPEDDLGLDDIASRPTARPEMAGDAANPYAGGDYYEEYSVSSDYDEMVVDYDAEMGGEYGSGMSLPSNVKGVPVRYVSVRGIFDLRKQVSNYSKALSIPEPEAEKLVRFMDFKLERQKADSSEGPWGDWEPVDIQVAMDYLNQTIDYDADVVSAGVRNPVITMPLPARLMGVWRNKVNHPSVKNFELSSEELEYEETLNRKILEEHLKNNKKIKQVAVQKGFNKVQLDTTSMQQEYLSETDTRQLNRVFETEFKGTSAEIRKKLIEKIKAQVSAAGNLVLFRYIDFDIEAGKAYRYRVSLVLSNPNYDVPIDQVVDPSVAQGAVRDTPFSEPSDVAVVSPDYAYFVRNVSPPRGISNEITNMEIFQWYDSGTMIKGNLSMEPGDYIGGMSKTHVLRPAEMTYEVEEDVEFKTDDLIVDALVINKLDYNLHKDLTLPKTLTRGDVGVVPEVLVVDSSGNLKILDKLSTEGTRVRYDEYYQAEKVPFNDLKDASKKMSEASGLDALLDGEDSAAMEMEMMMQMDAGPSRLRDRRRNPTRRQSSSSAE</sequence>
<evidence type="ECO:0000313" key="2">
    <source>
        <dbReference type="EMBL" id="TWT64284.1"/>
    </source>
</evidence>
<gene>
    <name evidence="2" type="ORF">Pan54_50460</name>
</gene>
<evidence type="ECO:0000313" key="3">
    <source>
        <dbReference type="Proteomes" id="UP000316095"/>
    </source>
</evidence>
<dbReference type="EMBL" id="SJPG01000001">
    <property type="protein sequence ID" value="TWT64284.1"/>
    <property type="molecule type" value="Genomic_DNA"/>
</dbReference>
<protein>
    <submittedName>
        <fullName evidence="2">Uncharacterized protein</fullName>
    </submittedName>
</protein>
<feature type="compositionally biased region" description="Polar residues" evidence="1">
    <location>
        <begin position="134"/>
        <end position="144"/>
    </location>
</feature>
<dbReference type="AlphaFoldDB" id="A0A5C5XN12"/>
<feature type="region of interest" description="Disordered" evidence="1">
    <location>
        <begin position="677"/>
        <end position="701"/>
    </location>
</feature>
<reference evidence="2 3" key="1">
    <citation type="submission" date="2019-02" db="EMBL/GenBank/DDBJ databases">
        <title>Deep-cultivation of Planctomycetes and their phenomic and genomic characterization uncovers novel biology.</title>
        <authorList>
            <person name="Wiegand S."/>
            <person name="Jogler M."/>
            <person name="Boedeker C."/>
            <person name="Pinto D."/>
            <person name="Vollmers J."/>
            <person name="Rivas-Marin E."/>
            <person name="Kohn T."/>
            <person name="Peeters S.H."/>
            <person name="Heuer A."/>
            <person name="Rast P."/>
            <person name="Oberbeckmann S."/>
            <person name="Bunk B."/>
            <person name="Jeske O."/>
            <person name="Meyerdierks A."/>
            <person name="Storesund J.E."/>
            <person name="Kallscheuer N."/>
            <person name="Luecker S."/>
            <person name="Lage O.M."/>
            <person name="Pohl T."/>
            <person name="Merkel B.J."/>
            <person name="Hornburger P."/>
            <person name="Mueller R.-W."/>
            <person name="Bruemmer F."/>
            <person name="Labrenz M."/>
            <person name="Spormann A.M."/>
            <person name="Op Den Camp H."/>
            <person name="Overmann J."/>
            <person name="Amann R."/>
            <person name="Jetten M.S.M."/>
            <person name="Mascher T."/>
            <person name="Medema M.H."/>
            <person name="Devos D.P."/>
            <person name="Kaster A.-K."/>
            <person name="Ovreas L."/>
            <person name="Rohde M."/>
            <person name="Galperin M.Y."/>
            <person name="Jogler C."/>
        </authorList>
    </citation>
    <scope>NUCLEOTIDE SEQUENCE [LARGE SCALE GENOMIC DNA]</scope>
    <source>
        <strain evidence="2 3">Pan54</strain>
    </source>
</reference>
<dbReference type="RefSeq" id="WP_146506008.1">
    <property type="nucleotide sequence ID" value="NZ_SJPG01000001.1"/>
</dbReference>
<evidence type="ECO:0000256" key="1">
    <source>
        <dbReference type="SAM" id="MobiDB-lite"/>
    </source>
</evidence>
<proteinExistence type="predicted"/>
<accession>A0A5C5XN12</accession>
<comment type="caution">
    <text evidence="2">The sequence shown here is derived from an EMBL/GenBank/DDBJ whole genome shotgun (WGS) entry which is preliminary data.</text>
</comment>
<organism evidence="2 3">
    <name type="scientific">Rubinisphaera italica</name>
    <dbReference type="NCBI Taxonomy" id="2527969"/>
    <lineage>
        <taxon>Bacteria</taxon>
        <taxon>Pseudomonadati</taxon>
        <taxon>Planctomycetota</taxon>
        <taxon>Planctomycetia</taxon>
        <taxon>Planctomycetales</taxon>
        <taxon>Planctomycetaceae</taxon>
        <taxon>Rubinisphaera</taxon>
    </lineage>
</organism>
<name>A0A5C5XN12_9PLAN</name>
<keyword evidence="3" id="KW-1185">Reference proteome</keyword>
<dbReference type="Proteomes" id="UP000316095">
    <property type="component" value="Unassembled WGS sequence"/>
</dbReference>
<dbReference type="OrthoDB" id="258914at2"/>